<dbReference type="OrthoDB" id="76388at2759"/>
<sequence>MNPALPPPPVPWYTHPRFNRIKRALTPTSSSFSEASTPSPPPIRKLINAVYYPNWRVYLNRPPSSMPLTLISHIFYAFLHVDAEGTIIPSDEYADTQISVDSTNGLLSSLPTLKAMNPHLKIILSIGGGGRGSANFAAIAMDSKKAERFAESARVVVDEYELDGIDLDWEHPDSPALGYAYLQLLHRLRSRLPRPRYILTSALPAGEWALQNIPLAETSSVLDLINLMAYDFTGPWTPKSGHHARLYSPRNSADGENGISGDAAVRYLQSRGVPSEKILLGIPAYGRSFLGCRDVAETPTGHGGDEGTFEFRELPRPGASEHVDLVAVAAYCVGGDGGFVTY</sequence>
<evidence type="ECO:0000313" key="11">
    <source>
        <dbReference type="EMBL" id="TGZ85247.1"/>
    </source>
</evidence>
<evidence type="ECO:0000313" key="12">
    <source>
        <dbReference type="Proteomes" id="UP000298138"/>
    </source>
</evidence>
<evidence type="ECO:0000256" key="8">
    <source>
        <dbReference type="ARBA" id="ARBA00023326"/>
    </source>
</evidence>
<keyword evidence="6" id="KW-0119">Carbohydrate metabolism</keyword>
<dbReference type="InterPro" id="IPR001579">
    <property type="entry name" value="Glyco_hydro_18_chit_AS"/>
</dbReference>
<accession>A0A4S2N7H9</accession>
<gene>
    <name evidence="11" type="ORF">EX30DRAFT_337637</name>
</gene>
<comment type="catalytic activity">
    <reaction evidence="1">
        <text>Random endo-hydrolysis of N-acetyl-beta-D-glucosaminide (1-&gt;4)-beta-linkages in chitin and chitodextrins.</text>
        <dbReference type="EC" id="3.2.1.14"/>
    </reaction>
</comment>
<dbReference type="InterPro" id="IPR001223">
    <property type="entry name" value="Glyco_hydro18_cat"/>
</dbReference>
<dbReference type="AlphaFoldDB" id="A0A4S2N7H9"/>
<organism evidence="11 12">
    <name type="scientific">Ascodesmis nigricans</name>
    <dbReference type="NCBI Taxonomy" id="341454"/>
    <lineage>
        <taxon>Eukaryota</taxon>
        <taxon>Fungi</taxon>
        <taxon>Dikarya</taxon>
        <taxon>Ascomycota</taxon>
        <taxon>Pezizomycotina</taxon>
        <taxon>Pezizomycetes</taxon>
        <taxon>Pezizales</taxon>
        <taxon>Ascodesmidaceae</taxon>
        <taxon>Ascodesmis</taxon>
    </lineage>
</organism>
<dbReference type="SMART" id="SM00636">
    <property type="entry name" value="Glyco_18"/>
    <property type="match status" value="1"/>
</dbReference>
<evidence type="ECO:0000256" key="5">
    <source>
        <dbReference type="ARBA" id="ARBA00023024"/>
    </source>
</evidence>
<dbReference type="Gene3D" id="3.10.50.10">
    <property type="match status" value="1"/>
</dbReference>
<comment type="similarity">
    <text evidence="2">Belongs to the glycosyl hydrolase 18 family. Chitinase class V subfamily.</text>
</comment>
<keyword evidence="8" id="KW-0624">Polysaccharide degradation</keyword>
<dbReference type="InterPro" id="IPR011583">
    <property type="entry name" value="Chitinase_II/V-like_cat"/>
</dbReference>
<evidence type="ECO:0000256" key="6">
    <source>
        <dbReference type="ARBA" id="ARBA00023277"/>
    </source>
</evidence>
<dbReference type="GO" id="GO:0008061">
    <property type="term" value="F:chitin binding"/>
    <property type="evidence" value="ECO:0007669"/>
    <property type="project" value="InterPro"/>
</dbReference>
<dbReference type="GO" id="GO:0006032">
    <property type="term" value="P:chitin catabolic process"/>
    <property type="evidence" value="ECO:0007669"/>
    <property type="project" value="UniProtKB-KW"/>
</dbReference>
<keyword evidence="4 9" id="KW-0378">Hydrolase</keyword>
<dbReference type="Gene3D" id="3.20.20.80">
    <property type="entry name" value="Glycosidases"/>
    <property type="match status" value="1"/>
</dbReference>
<dbReference type="InterPro" id="IPR017853">
    <property type="entry name" value="GH"/>
</dbReference>
<dbReference type="Pfam" id="PF00704">
    <property type="entry name" value="Glyco_hydro_18"/>
    <property type="match status" value="1"/>
</dbReference>
<dbReference type="EC" id="3.2.1.14" evidence="3"/>
<keyword evidence="5" id="KW-0146">Chitin degradation</keyword>
<proteinExistence type="inferred from homology"/>
<evidence type="ECO:0000256" key="9">
    <source>
        <dbReference type="RuleBase" id="RU000489"/>
    </source>
</evidence>
<dbReference type="PANTHER" id="PTHR11177:SF228">
    <property type="entry name" value="CHITINASE"/>
    <property type="match status" value="1"/>
</dbReference>
<reference evidence="11 12" key="1">
    <citation type="submission" date="2019-04" db="EMBL/GenBank/DDBJ databases">
        <title>Comparative genomics and transcriptomics to analyze fruiting body development in filamentous ascomycetes.</title>
        <authorList>
            <consortium name="DOE Joint Genome Institute"/>
            <person name="Lutkenhaus R."/>
            <person name="Traeger S."/>
            <person name="Breuer J."/>
            <person name="Kuo A."/>
            <person name="Lipzen A."/>
            <person name="Pangilinan J."/>
            <person name="Dilworth D."/>
            <person name="Sandor L."/>
            <person name="Poggeler S."/>
            <person name="Barry K."/>
            <person name="Grigoriev I.V."/>
            <person name="Nowrousian M."/>
        </authorList>
    </citation>
    <scope>NUCLEOTIDE SEQUENCE [LARGE SCALE GENOMIC DNA]</scope>
    <source>
        <strain evidence="11 12">CBS 389.68</strain>
    </source>
</reference>
<feature type="domain" description="GH18" evidence="10">
    <location>
        <begin position="46"/>
        <end position="342"/>
    </location>
</feature>
<dbReference type="PROSITE" id="PS01095">
    <property type="entry name" value="GH18_1"/>
    <property type="match status" value="1"/>
</dbReference>
<dbReference type="InParanoid" id="A0A4S2N7H9"/>
<dbReference type="EMBL" id="ML220112">
    <property type="protein sequence ID" value="TGZ85247.1"/>
    <property type="molecule type" value="Genomic_DNA"/>
</dbReference>
<protein>
    <recommendedName>
        <fullName evidence="3">chitinase</fullName>
        <ecNumber evidence="3">3.2.1.14</ecNumber>
    </recommendedName>
</protein>
<evidence type="ECO:0000256" key="3">
    <source>
        <dbReference type="ARBA" id="ARBA00012729"/>
    </source>
</evidence>
<keyword evidence="7 9" id="KW-0326">Glycosidase</keyword>
<evidence type="ECO:0000256" key="4">
    <source>
        <dbReference type="ARBA" id="ARBA00022801"/>
    </source>
</evidence>
<evidence type="ECO:0000259" key="10">
    <source>
        <dbReference type="PROSITE" id="PS51910"/>
    </source>
</evidence>
<dbReference type="PANTHER" id="PTHR11177">
    <property type="entry name" value="CHITINASE"/>
    <property type="match status" value="1"/>
</dbReference>
<dbReference type="GO" id="GO:0005576">
    <property type="term" value="C:extracellular region"/>
    <property type="evidence" value="ECO:0007669"/>
    <property type="project" value="TreeGrafter"/>
</dbReference>
<dbReference type="GO" id="GO:0000272">
    <property type="term" value="P:polysaccharide catabolic process"/>
    <property type="evidence" value="ECO:0007669"/>
    <property type="project" value="UniProtKB-KW"/>
</dbReference>
<name>A0A4S2N7H9_9PEZI</name>
<dbReference type="PROSITE" id="PS51910">
    <property type="entry name" value="GH18_2"/>
    <property type="match status" value="1"/>
</dbReference>
<dbReference type="Proteomes" id="UP000298138">
    <property type="component" value="Unassembled WGS sequence"/>
</dbReference>
<dbReference type="SUPFAM" id="SSF51445">
    <property type="entry name" value="(Trans)glycosidases"/>
    <property type="match status" value="1"/>
</dbReference>
<dbReference type="GO" id="GO:0008843">
    <property type="term" value="F:endochitinase activity"/>
    <property type="evidence" value="ECO:0007669"/>
    <property type="project" value="UniProtKB-EC"/>
</dbReference>
<feature type="non-terminal residue" evidence="11">
    <location>
        <position position="342"/>
    </location>
</feature>
<dbReference type="STRING" id="341454.A0A4S2N7H9"/>
<evidence type="ECO:0000256" key="1">
    <source>
        <dbReference type="ARBA" id="ARBA00000822"/>
    </source>
</evidence>
<evidence type="ECO:0000256" key="2">
    <source>
        <dbReference type="ARBA" id="ARBA00008682"/>
    </source>
</evidence>
<keyword evidence="12" id="KW-1185">Reference proteome</keyword>
<dbReference type="InterPro" id="IPR050314">
    <property type="entry name" value="Glycosyl_Hydrlase_18"/>
</dbReference>
<dbReference type="SUPFAM" id="SSF54556">
    <property type="entry name" value="Chitinase insertion domain"/>
    <property type="match status" value="1"/>
</dbReference>
<dbReference type="InterPro" id="IPR029070">
    <property type="entry name" value="Chitinase_insertion_sf"/>
</dbReference>
<evidence type="ECO:0000256" key="7">
    <source>
        <dbReference type="ARBA" id="ARBA00023295"/>
    </source>
</evidence>